<accession>A0AC58LIE4</accession>
<dbReference type="Proteomes" id="UP001732720">
    <property type="component" value="Chromosome 18"/>
</dbReference>
<dbReference type="RefSeq" id="XP_073916922.1">
    <property type="nucleotide sequence ID" value="XM_074060821.1"/>
</dbReference>
<reference evidence="2" key="1">
    <citation type="submission" date="2025-08" db="UniProtKB">
        <authorList>
            <consortium name="RefSeq"/>
        </authorList>
    </citation>
    <scope>IDENTIFICATION</scope>
</reference>
<keyword evidence="1" id="KW-1185">Reference proteome</keyword>
<gene>
    <name evidence="2" type="primary">Npap1</name>
</gene>
<evidence type="ECO:0000313" key="1">
    <source>
        <dbReference type="Proteomes" id="UP001732720"/>
    </source>
</evidence>
<proteinExistence type="predicted"/>
<sequence length="831" mass="87220">MFGPSRTVRIPPPQPRAILRLSSSQQVVPAVEPMISSHQPPPYPSDREVKAQEEGTAKEEEEDQEKTEGPDNTERGSGEVAPLRSLKTKEDLISMPHSPGAQKENLHPKDIENIVHEMAPVSPMSSSSDGHGGPLSHSSAGDALTLGQPDAEAAVLPDPHPGCFTLPEKFTKEELEKEHLPSSPDSQELGKEVKGEKSQVCPSGSCLPPRAPAPRPCKREASIPRVLPLPLPLSLPLMWGRGELPPPPKLPCIAFDKELSTWVNNHQCQKEDKMEALKGNREVMVDCPTTKPVPSFPLPAAGITDSMPPPTLQIPAIPATPDVANQASGPSILPVSLSSPTPNIEVPTTSNSLPLTLPAVPLPSFSPNLNLGVPPNENEDPVLPSVSAPPTSHLPILPVPEYLPFKPPSCRRESPTPMCIDPPPPLSFPTPPLVPATAFSTTTTSTSHLTRQPTLNSDITDMDTTPPSQAVIFTSSPDSSMFSFPSLKVHCSKQQRHSAKGPVSTSSPTLRGSCPITSFHHPFGPKFTPRPMFGTPDGQQQIPRAPLLLVLPKRDPTLAPILVGSASAVPSIKPTIDKDEAMDTTPPSMAAMFHSLPFSKNHDISFGMMTPGSGNLPPSGSTASAPVSTNLYAQSIQGLSTALNHPFNPSANSQPISGVLNGQQNDGSSLLRNPTAPAPAIGLTSPTAQPRGGIIMQSGLVSITTPLPALSTPVTTQLAAGKDPGDVHIGSATTSSFALTTRMIGCGNSNSVFSHITPSLLVPMGPAVPTNAGNLGLGVPTRGSSSSFRVHNFVSGLKGKVSIIPVPSFSQKTQGPSKHSMTATPGGPSGQ</sequence>
<organism evidence="1 2">
    <name type="scientific">Castor canadensis</name>
    <name type="common">American beaver</name>
    <dbReference type="NCBI Taxonomy" id="51338"/>
    <lineage>
        <taxon>Eukaryota</taxon>
        <taxon>Metazoa</taxon>
        <taxon>Chordata</taxon>
        <taxon>Craniata</taxon>
        <taxon>Vertebrata</taxon>
        <taxon>Euteleostomi</taxon>
        <taxon>Mammalia</taxon>
        <taxon>Eutheria</taxon>
        <taxon>Euarchontoglires</taxon>
        <taxon>Glires</taxon>
        <taxon>Rodentia</taxon>
        <taxon>Castorimorpha</taxon>
        <taxon>Castoridae</taxon>
        <taxon>Castor</taxon>
    </lineage>
</organism>
<protein>
    <submittedName>
        <fullName evidence="2">Nuclear pore-associated protein 1</fullName>
    </submittedName>
</protein>
<evidence type="ECO:0000313" key="2">
    <source>
        <dbReference type="RefSeq" id="XP_073916922.1"/>
    </source>
</evidence>
<name>A0AC58LIE4_CASCN</name>